<gene>
    <name evidence="1" type="ORF">EYF80_026390</name>
</gene>
<keyword evidence="2" id="KW-1185">Reference proteome</keyword>
<evidence type="ECO:0000313" key="2">
    <source>
        <dbReference type="Proteomes" id="UP000314294"/>
    </source>
</evidence>
<reference evidence="1 2" key="1">
    <citation type="submission" date="2019-03" db="EMBL/GenBank/DDBJ databases">
        <title>First draft genome of Liparis tanakae, snailfish: a comprehensive survey of snailfish specific genes.</title>
        <authorList>
            <person name="Kim W."/>
            <person name="Song I."/>
            <person name="Jeong J.-H."/>
            <person name="Kim D."/>
            <person name="Kim S."/>
            <person name="Ryu S."/>
            <person name="Song J.Y."/>
            <person name="Lee S.K."/>
        </authorList>
    </citation>
    <scope>NUCLEOTIDE SEQUENCE [LARGE SCALE GENOMIC DNA]</scope>
    <source>
        <tissue evidence="1">Muscle</tissue>
    </source>
</reference>
<protein>
    <submittedName>
        <fullName evidence="1">Uncharacterized protein</fullName>
    </submittedName>
</protein>
<sequence>MAIELSSYASFCGVPRRLWWMIDATLVVVDRMTTDFHYAVKCLNYKTDLSRKLSVAMVAKWRIPSSQYDLAFHRLGRKENAAGAVRAWVLAPVQLGSDLGLFVI</sequence>
<accession>A0A4Z2HBY0</accession>
<name>A0A4Z2HBY0_9TELE</name>
<dbReference type="EMBL" id="SRLO01000274">
    <property type="protein sequence ID" value="TNN63368.1"/>
    <property type="molecule type" value="Genomic_DNA"/>
</dbReference>
<proteinExistence type="predicted"/>
<evidence type="ECO:0000313" key="1">
    <source>
        <dbReference type="EMBL" id="TNN63368.1"/>
    </source>
</evidence>
<comment type="caution">
    <text evidence="1">The sequence shown here is derived from an EMBL/GenBank/DDBJ whole genome shotgun (WGS) entry which is preliminary data.</text>
</comment>
<organism evidence="1 2">
    <name type="scientific">Liparis tanakae</name>
    <name type="common">Tanaka's snailfish</name>
    <dbReference type="NCBI Taxonomy" id="230148"/>
    <lineage>
        <taxon>Eukaryota</taxon>
        <taxon>Metazoa</taxon>
        <taxon>Chordata</taxon>
        <taxon>Craniata</taxon>
        <taxon>Vertebrata</taxon>
        <taxon>Euteleostomi</taxon>
        <taxon>Actinopterygii</taxon>
        <taxon>Neopterygii</taxon>
        <taxon>Teleostei</taxon>
        <taxon>Neoteleostei</taxon>
        <taxon>Acanthomorphata</taxon>
        <taxon>Eupercaria</taxon>
        <taxon>Perciformes</taxon>
        <taxon>Cottioidei</taxon>
        <taxon>Cottales</taxon>
        <taxon>Liparidae</taxon>
        <taxon>Liparis</taxon>
    </lineage>
</organism>
<dbReference type="Proteomes" id="UP000314294">
    <property type="component" value="Unassembled WGS sequence"/>
</dbReference>
<dbReference type="AlphaFoldDB" id="A0A4Z2HBY0"/>